<dbReference type="EMBL" id="PFEM01000003">
    <property type="protein sequence ID" value="PJE70352.1"/>
    <property type="molecule type" value="Genomic_DNA"/>
</dbReference>
<dbReference type="GO" id="GO:0006487">
    <property type="term" value="P:protein N-linked glycosylation"/>
    <property type="evidence" value="ECO:0007669"/>
    <property type="project" value="TreeGrafter"/>
</dbReference>
<accession>A0A2M8L823</accession>
<dbReference type="InterPro" id="IPR001173">
    <property type="entry name" value="Glyco_trans_2-like"/>
</dbReference>
<gene>
    <name evidence="2" type="ORF">COU97_00110</name>
</gene>
<dbReference type="AlphaFoldDB" id="A0A2M8L823"/>
<dbReference type="PANTHER" id="PTHR10859:SF91">
    <property type="entry name" value="DOLICHYL-PHOSPHATE BETA-GLUCOSYLTRANSFERASE"/>
    <property type="match status" value="1"/>
</dbReference>
<protein>
    <recommendedName>
        <fullName evidence="1">Glycosyltransferase 2-like domain-containing protein</fullName>
    </recommendedName>
</protein>
<evidence type="ECO:0000313" key="3">
    <source>
        <dbReference type="Proteomes" id="UP000231579"/>
    </source>
</evidence>
<feature type="domain" description="Glycosyltransferase 2-like" evidence="1">
    <location>
        <begin position="9"/>
        <end position="174"/>
    </location>
</feature>
<organism evidence="2 3">
    <name type="scientific">Candidatus Shapirobacteria bacterium CG10_big_fil_rev_8_21_14_0_10_48_15</name>
    <dbReference type="NCBI Taxonomy" id="1974484"/>
    <lineage>
        <taxon>Bacteria</taxon>
        <taxon>Candidatus Shapironibacteriota</taxon>
    </lineage>
</organism>
<proteinExistence type="predicted"/>
<evidence type="ECO:0000259" key="1">
    <source>
        <dbReference type="Pfam" id="PF00535"/>
    </source>
</evidence>
<sequence length="254" mass="28897">MTKRRPYLSVVIPCYNEAKNLQRGVLDEVRGFLQKQKYSYEVIIADDESTDGSLDFTSQYCRGQPHFRLLKNPHGGKAFAVRAGVQAAKGEIVLFTDMDQSTPLPEVKKLLPFFKKNYQVVIGSRGQARSGFSLVRQLGSSVFRLLRQILLLPGIVDTQCGFKTFESKVAKDLFSRLTIFQKKPGGKGWKVGAFDVELLFVAQKRHYKIAEVPVTWHDRDAAVASKGKKYFKESKQMLQEILRVKLNDLQGEYR</sequence>
<dbReference type="Gene3D" id="3.90.550.10">
    <property type="entry name" value="Spore Coat Polysaccharide Biosynthesis Protein SpsA, Chain A"/>
    <property type="match status" value="1"/>
</dbReference>
<comment type="caution">
    <text evidence="2">The sequence shown here is derived from an EMBL/GenBank/DDBJ whole genome shotgun (WGS) entry which is preliminary data.</text>
</comment>
<dbReference type="Proteomes" id="UP000231579">
    <property type="component" value="Unassembled WGS sequence"/>
</dbReference>
<evidence type="ECO:0000313" key="2">
    <source>
        <dbReference type="EMBL" id="PJE70352.1"/>
    </source>
</evidence>
<dbReference type="Pfam" id="PF00535">
    <property type="entry name" value="Glycos_transf_2"/>
    <property type="match status" value="1"/>
</dbReference>
<name>A0A2M8L823_9BACT</name>
<dbReference type="PANTHER" id="PTHR10859">
    <property type="entry name" value="GLYCOSYL TRANSFERASE"/>
    <property type="match status" value="1"/>
</dbReference>
<reference evidence="3" key="1">
    <citation type="submission" date="2017-09" db="EMBL/GenBank/DDBJ databases">
        <title>Depth-based differentiation of microbial function through sediment-hosted aquifers and enrichment of novel symbionts in the deep terrestrial subsurface.</title>
        <authorList>
            <person name="Probst A.J."/>
            <person name="Ladd B."/>
            <person name="Jarett J.K."/>
            <person name="Geller-Mcgrath D.E."/>
            <person name="Sieber C.M.K."/>
            <person name="Emerson J.B."/>
            <person name="Anantharaman K."/>
            <person name="Thomas B.C."/>
            <person name="Malmstrom R."/>
            <person name="Stieglmeier M."/>
            <person name="Klingl A."/>
            <person name="Woyke T."/>
            <person name="Ryan C.M."/>
            <person name="Banfield J.F."/>
        </authorList>
    </citation>
    <scope>NUCLEOTIDE SEQUENCE [LARGE SCALE GENOMIC DNA]</scope>
</reference>
<dbReference type="InterPro" id="IPR029044">
    <property type="entry name" value="Nucleotide-diphossugar_trans"/>
</dbReference>
<dbReference type="SUPFAM" id="SSF53448">
    <property type="entry name" value="Nucleotide-diphospho-sugar transferases"/>
    <property type="match status" value="1"/>
</dbReference>